<reference evidence="9" key="1">
    <citation type="submission" date="2016-09" db="EMBL/GenBank/DDBJ databases">
        <authorList>
            <person name="Varghese N."/>
            <person name="Submissions S."/>
        </authorList>
    </citation>
    <scope>NUCLEOTIDE SEQUENCE [LARGE SCALE GENOMIC DNA]</scope>
    <source>
        <strain evidence="9">ANC 4667</strain>
    </source>
</reference>
<gene>
    <name evidence="8" type="ORF">SAMN05421732_101528</name>
</gene>
<proteinExistence type="inferred from homology"/>
<dbReference type="InterPro" id="IPR003370">
    <property type="entry name" value="Chromate_transpt"/>
</dbReference>
<keyword evidence="3" id="KW-1003">Cell membrane</keyword>
<dbReference type="PIRSF" id="PIRSF004810">
    <property type="entry name" value="ChrA"/>
    <property type="match status" value="1"/>
</dbReference>
<feature type="transmembrane region" description="Helical" evidence="7">
    <location>
        <begin position="301"/>
        <end position="323"/>
    </location>
</feature>
<evidence type="ECO:0000256" key="5">
    <source>
        <dbReference type="ARBA" id="ARBA00022989"/>
    </source>
</evidence>
<keyword evidence="5 7" id="KW-1133">Transmembrane helix</keyword>
<feature type="transmembrane region" description="Helical" evidence="7">
    <location>
        <begin position="202"/>
        <end position="224"/>
    </location>
</feature>
<dbReference type="GO" id="GO:0005886">
    <property type="term" value="C:plasma membrane"/>
    <property type="evidence" value="ECO:0007669"/>
    <property type="project" value="UniProtKB-SubCell"/>
</dbReference>
<evidence type="ECO:0000256" key="7">
    <source>
        <dbReference type="SAM" id="Phobius"/>
    </source>
</evidence>
<dbReference type="GO" id="GO:0015109">
    <property type="term" value="F:chromate transmembrane transporter activity"/>
    <property type="evidence" value="ECO:0007669"/>
    <property type="project" value="InterPro"/>
</dbReference>
<name>A0A1G6GZZ6_9GAMM</name>
<evidence type="ECO:0000256" key="2">
    <source>
        <dbReference type="ARBA" id="ARBA00005262"/>
    </source>
</evidence>
<dbReference type="AlphaFoldDB" id="A0A1G6GZZ6"/>
<feature type="transmembrane region" description="Helical" evidence="7">
    <location>
        <begin position="84"/>
        <end position="104"/>
    </location>
</feature>
<organism evidence="8 9">
    <name type="scientific">Acinetobacter kookii</name>
    <dbReference type="NCBI Taxonomy" id="1226327"/>
    <lineage>
        <taxon>Bacteria</taxon>
        <taxon>Pseudomonadati</taxon>
        <taxon>Pseudomonadota</taxon>
        <taxon>Gammaproteobacteria</taxon>
        <taxon>Moraxellales</taxon>
        <taxon>Moraxellaceae</taxon>
        <taxon>Acinetobacter</taxon>
    </lineage>
</organism>
<feature type="transmembrane region" description="Helical" evidence="7">
    <location>
        <begin position="335"/>
        <end position="354"/>
    </location>
</feature>
<comment type="subcellular location">
    <subcellularLocation>
        <location evidence="1">Cell membrane</location>
        <topology evidence="1">Multi-pass membrane protein</topology>
    </subcellularLocation>
</comment>
<keyword evidence="9" id="KW-1185">Reference proteome</keyword>
<dbReference type="PANTHER" id="PTHR33567">
    <property type="entry name" value="CHROMATE ION TRANSPORTER (EUROFUNG)"/>
    <property type="match status" value="1"/>
</dbReference>
<evidence type="ECO:0000313" key="8">
    <source>
        <dbReference type="EMBL" id="SDB87521.1"/>
    </source>
</evidence>
<feature type="transmembrane region" description="Helical" evidence="7">
    <location>
        <begin position="116"/>
        <end position="133"/>
    </location>
</feature>
<feature type="transmembrane region" description="Helical" evidence="7">
    <location>
        <begin position="154"/>
        <end position="182"/>
    </location>
</feature>
<dbReference type="Proteomes" id="UP000243468">
    <property type="component" value="Unassembled WGS sequence"/>
</dbReference>
<evidence type="ECO:0000256" key="1">
    <source>
        <dbReference type="ARBA" id="ARBA00004651"/>
    </source>
</evidence>
<keyword evidence="4 7" id="KW-0812">Transmembrane</keyword>
<evidence type="ECO:0000313" key="9">
    <source>
        <dbReference type="Proteomes" id="UP000243468"/>
    </source>
</evidence>
<evidence type="ECO:0000256" key="4">
    <source>
        <dbReference type="ARBA" id="ARBA00022692"/>
    </source>
</evidence>
<dbReference type="InterPro" id="IPR014047">
    <property type="entry name" value="Chr_Tranpt_l_chain"/>
</dbReference>
<dbReference type="PANTHER" id="PTHR33567:SF3">
    <property type="entry name" value="CHROMATE ION TRANSPORTER (EUROFUNG)"/>
    <property type="match status" value="1"/>
</dbReference>
<dbReference type="EMBL" id="FMYO01000001">
    <property type="protein sequence ID" value="SDB87521.1"/>
    <property type="molecule type" value="Genomic_DNA"/>
</dbReference>
<dbReference type="STRING" id="1226327.SAMN05421732_101528"/>
<protein>
    <submittedName>
        <fullName evidence="8">Chromate transporter</fullName>
    </submittedName>
</protein>
<dbReference type="RefSeq" id="WP_092818584.1">
    <property type="nucleotide sequence ID" value="NZ_BAABKJ010000006.1"/>
</dbReference>
<evidence type="ECO:0000256" key="3">
    <source>
        <dbReference type="ARBA" id="ARBA00022475"/>
    </source>
</evidence>
<dbReference type="Pfam" id="PF02417">
    <property type="entry name" value="Chromate_transp"/>
    <property type="match status" value="2"/>
</dbReference>
<sequence length="412" mass="45974">MLPSVPTLSNFSLFKIFLKLGCTAFGGPAAHLVFFYRRFVQQLGYLDEQQYSHLLALAQILPGPTSSQMGIAIGYQLKGYRGALLAWLGFTLPSALLMTLAAMLGLQFSAYFSADFFHVIQLIVFSVVAWAFWQMLRSFCKDQWQYVLMLLSGLFVYLVPISINQMLVILFGALAGLVYLHYFPQKSTLKPVTSISITAKKSFAYLWLILFALPFVLVPPLQYFFPHIWLDSFTGLYRTASLVFGGGHIILPFLQQDFVESGLVSQQHFDLGYAIAQLMPGPLFSFASYLGALLPLSSSAALNAAFATAVIFLPSFFLIFGALPYWSRLMQFPRLFQALAGINAAVVGLLLCLVVQMGEKYIRSGLDIVFIIAVIALLKSKVPVWLTLISSFFSYYGLLWLLDHYALFSFGL</sequence>
<feature type="transmembrane region" description="Helical" evidence="7">
    <location>
        <begin position="16"/>
        <end position="36"/>
    </location>
</feature>
<evidence type="ECO:0000256" key="6">
    <source>
        <dbReference type="ARBA" id="ARBA00023136"/>
    </source>
</evidence>
<dbReference type="OrthoDB" id="8969999at2"/>
<feature type="transmembrane region" description="Helical" evidence="7">
    <location>
        <begin position="274"/>
        <end position="294"/>
    </location>
</feature>
<keyword evidence="6 7" id="KW-0472">Membrane</keyword>
<accession>A0A1G6GZZ6</accession>
<dbReference type="NCBIfam" id="TIGR00937">
    <property type="entry name" value="2A51"/>
    <property type="match status" value="1"/>
</dbReference>
<comment type="similarity">
    <text evidence="2">Belongs to the chromate ion transporter (CHR) (TC 2.A.51) family.</text>
</comment>